<dbReference type="CDD" id="cd00051">
    <property type="entry name" value="EFh"/>
    <property type="match status" value="2"/>
</dbReference>
<keyword evidence="7" id="KW-0963">Cytoplasm</keyword>
<gene>
    <name evidence="26" type="primary">kcnip4b</name>
</gene>
<keyword evidence="18" id="KW-0472">Membrane</keyword>
<dbReference type="GeneID" id="115823980"/>
<dbReference type="FunFam" id="1.10.238.10:FF:000009">
    <property type="entry name" value="Visinin-like protein 1"/>
    <property type="match status" value="1"/>
</dbReference>
<keyword evidence="15" id="KW-0851">Voltage-gated channel</keyword>
<evidence type="ECO:0000256" key="9">
    <source>
        <dbReference type="ARBA" id="ARBA00022553"/>
    </source>
</evidence>
<keyword evidence="25" id="KW-1185">Reference proteome</keyword>
<evidence type="ECO:0000256" key="2">
    <source>
        <dbReference type="ARBA" id="ARBA00004275"/>
    </source>
</evidence>
<dbReference type="PANTHER" id="PTHR23055:SF30">
    <property type="entry name" value="KV CHANNEL-INTERACTING PROTEIN 4"/>
    <property type="match status" value="1"/>
</dbReference>
<dbReference type="PANTHER" id="PTHR23055">
    <property type="entry name" value="CALCIUM BINDING PROTEINS"/>
    <property type="match status" value="1"/>
</dbReference>
<reference evidence="25" key="1">
    <citation type="submission" date="2024-06" db="UniProtKB">
        <authorList>
            <consortium name="RefSeq"/>
        </authorList>
    </citation>
    <scope>NUCLEOTIDE SEQUENCE [LARGE SCALE GENOMIC DNA]</scope>
</reference>
<dbReference type="InParanoid" id="A0A6J2WEI0"/>
<comment type="similarity">
    <text evidence="4">Belongs to the recoverin family.</text>
</comment>
<evidence type="ECO:0000256" key="23">
    <source>
        <dbReference type="ARBA" id="ARBA00040738"/>
    </source>
</evidence>
<dbReference type="GO" id="GO:0005777">
    <property type="term" value="C:peroxisome"/>
    <property type="evidence" value="ECO:0007669"/>
    <property type="project" value="UniProtKB-SubCell"/>
</dbReference>
<evidence type="ECO:0000256" key="17">
    <source>
        <dbReference type="ARBA" id="ARBA00023065"/>
    </source>
</evidence>
<comment type="subcellular location">
    <subcellularLocation>
        <location evidence="1">Cell membrane</location>
        <topology evidence="1">Peripheral membrane protein</topology>
    </subcellularLocation>
    <subcellularLocation>
        <location evidence="3">Cytoplasm</location>
    </subcellularLocation>
    <subcellularLocation>
        <location evidence="2">Peroxisome</location>
    </subcellularLocation>
</comment>
<evidence type="ECO:0000256" key="10">
    <source>
        <dbReference type="ARBA" id="ARBA00022707"/>
    </source>
</evidence>
<evidence type="ECO:0000256" key="15">
    <source>
        <dbReference type="ARBA" id="ARBA00022882"/>
    </source>
</evidence>
<feature type="domain" description="EF-hand" evidence="24">
    <location>
        <begin position="131"/>
        <end position="166"/>
    </location>
</feature>
<dbReference type="Proteomes" id="UP000504632">
    <property type="component" value="Chromosome 11"/>
</dbReference>
<keyword evidence="6" id="KW-1003">Cell membrane</keyword>
<dbReference type="PRINTS" id="PR00450">
    <property type="entry name" value="RECOVERIN"/>
</dbReference>
<dbReference type="SUPFAM" id="SSF47473">
    <property type="entry name" value="EF-hand"/>
    <property type="match status" value="1"/>
</dbReference>
<proteinExistence type="inferred from homology"/>
<evidence type="ECO:0000256" key="1">
    <source>
        <dbReference type="ARBA" id="ARBA00004202"/>
    </source>
</evidence>
<keyword evidence="8" id="KW-0633">Potassium transport</keyword>
<comment type="function">
    <text evidence="22">May be involved in the calcium-dependent regulation of rhodopsin phosphorylation. Binds three calcium ions.</text>
</comment>
<dbReference type="GO" id="GO:0005509">
    <property type="term" value="F:calcium ion binding"/>
    <property type="evidence" value="ECO:0007669"/>
    <property type="project" value="InterPro"/>
</dbReference>
<evidence type="ECO:0000256" key="12">
    <source>
        <dbReference type="ARBA" id="ARBA00022737"/>
    </source>
</evidence>
<keyword evidence="11" id="KW-0479">Metal-binding</keyword>
<evidence type="ECO:0000256" key="20">
    <source>
        <dbReference type="ARBA" id="ARBA00023288"/>
    </source>
</evidence>
<evidence type="ECO:0000313" key="25">
    <source>
        <dbReference type="Proteomes" id="UP000504632"/>
    </source>
</evidence>
<dbReference type="PROSITE" id="PS50222">
    <property type="entry name" value="EF_HAND_2"/>
    <property type="match status" value="3"/>
</dbReference>
<feature type="domain" description="EF-hand" evidence="24">
    <location>
        <begin position="179"/>
        <end position="214"/>
    </location>
</feature>
<evidence type="ECO:0000256" key="13">
    <source>
        <dbReference type="ARBA" id="ARBA00022826"/>
    </source>
</evidence>
<evidence type="ECO:0000256" key="6">
    <source>
        <dbReference type="ARBA" id="ARBA00022475"/>
    </source>
</evidence>
<evidence type="ECO:0000256" key="14">
    <source>
        <dbReference type="ARBA" id="ARBA00022837"/>
    </source>
</evidence>
<dbReference type="GO" id="GO:0008076">
    <property type="term" value="C:voltage-gated potassium channel complex"/>
    <property type="evidence" value="ECO:0007669"/>
    <property type="project" value="TreeGrafter"/>
</dbReference>
<reference evidence="26" key="2">
    <citation type="submission" date="2025-08" db="UniProtKB">
        <authorList>
            <consortium name="RefSeq"/>
        </authorList>
    </citation>
    <scope>IDENTIFICATION</scope>
</reference>
<dbReference type="GO" id="GO:0015459">
    <property type="term" value="F:potassium channel regulator activity"/>
    <property type="evidence" value="ECO:0007669"/>
    <property type="project" value="TreeGrafter"/>
</dbReference>
<dbReference type="PROSITE" id="PS00018">
    <property type="entry name" value="EF_HAND_1"/>
    <property type="match status" value="3"/>
</dbReference>
<keyword evidence="13" id="KW-0631">Potassium channel</keyword>
<dbReference type="InterPro" id="IPR028846">
    <property type="entry name" value="Recoverin"/>
</dbReference>
<dbReference type="InterPro" id="IPR002048">
    <property type="entry name" value="EF_hand_dom"/>
</dbReference>
<feature type="domain" description="EF-hand" evidence="24">
    <location>
        <begin position="95"/>
        <end position="130"/>
    </location>
</feature>
<keyword evidence="9" id="KW-0597">Phosphoprotein</keyword>
<keyword evidence="12" id="KW-0677">Repeat</keyword>
<accession>A0A6J2WEI0</accession>
<evidence type="ECO:0000256" key="8">
    <source>
        <dbReference type="ARBA" id="ARBA00022538"/>
    </source>
</evidence>
<name>A0A6J2WEI0_CHACN</name>
<dbReference type="GO" id="GO:1901379">
    <property type="term" value="P:regulation of potassium ion transmembrane transport"/>
    <property type="evidence" value="ECO:0007669"/>
    <property type="project" value="TreeGrafter"/>
</dbReference>
<evidence type="ECO:0000256" key="19">
    <source>
        <dbReference type="ARBA" id="ARBA00023140"/>
    </source>
</evidence>
<evidence type="ECO:0000313" key="26">
    <source>
        <dbReference type="RefSeq" id="XP_030643895.1"/>
    </source>
</evidence>
<evidence type="ECO:0000256" key="21">
    <source>
        <dbReference type="ARBA" id="ARBA00023303"/>
    </source>
</evidence>
<sequence>MSSRRRRFKRQLIKFARHAYKFISGTLSADREDDEQEQWIVSHRPETLECLQARSRFDRTELQILYRGFKTECPNGHLNEETFKNVFSLFFPQGDATRYAHFLFSAFDTNQSGSVTFEDFVMGLSVVLRGSVEEKLNWTFKLYDINKDGLITKEEMLDMMKAIYDLMGSCTNPRLKEDTPRQHVELFFQKMDRNQDGVVTLDEFIDCCRKDENIMKSLNIFENAV</sequence>
<dbReference type="InterPro" id="IPR018247">
    <property type="entry name" value="EF_Hand_1_Ca_BS"/>
</dbReference>
<evidence type="ECO:0000256" key="7">
    <source>
        <dbReference type="ARBA" id="ARBA00022490"/>
    </source>
</evidence>
<evidence type="ECO:0000256" key="3">
    <source>
        <dbReference type="ARBA" id="ARBA00004496"/>
    </source>
</evidence>
<evidence type="ECO:0000256" key="22">
    <source>
        <dbReference type="ARBA" id="ARBA00037437"/>
    </source>
</evidence>
<dbReference type="AlphaFoldDB" id="A0A6J2WEI0"/>
<dbReference type="InterPro" id="IPR011992">
    <property type="entry name" value="EF-hand-dom_pair"/>
</dbReference>
<keyword evidence="19" id="KW-0576">Peroxisome</keyword>
<keyword evidence="5" id="KW-0813">Transport</keyword>
<evidence type="ECO:0000256" key="4">
    <source>
        <dbReference type="ARBA" id="ARBA00006049"/>
    </source>
</evidence>
<keyword evidence="21" id="KW-0407">Ion channel</keyword>
<keyword evidence="14" id="KW-0106">Calcium</keyword>
<dbReference type="RefSeq" id="XP_030643895.1">
    <property type="nucleotide sequence ID" value="XM_030788035.1"/>
</dbReference>
<dbReference type="Gene3D" id="1.10.238.10">
    <property type="entry name" value="EF-hand"/>
    <property type="match status" value="1"/>
</dbReference>
<evidence type="ECO:0000256" key="5">
    <source>
        <dbReference type="ARBA" id="ARBA00022448"/>
    </source>
</evidence>
<evidence type="ECO:0000256" key="16">
    <source>
        <dbReference type="ARBA" id="ARBA00022958"/>
    </source>
</evidence>
<keyword evidence="16" id="KW-0630">Potassium</keyword>
<dbReference type="GO" id="GO:0005267">
    <property type="term" value="F:potassium channel activity"/>
    <property type="evidence" value="ECO:0007669"/>
    <property type="project" value="UniProtKB-KW"/>
</dbReference>
<keyword evidence="10" id="KW-0519">Myristate</keyword>
<evidence type="ECO:0000256" key="11">
    <source>
        <dbReference type="ARBA" id="ARBA00022723"/>
    </source>
</evidence>
<keyword evidence="20" id="KW-0449">Lipoprotein</keyword>
<keyword evidence="17" id="KW-0406">Ion transport</keyword>
<evidence type="ECO:0000259" key="24">
    <source>
        <dbReference type="PROSITE" id="PS50222"/>
    </source>
</evidence>
<protein>
    <recommendedName>
        <fullName evidence="23">Kv channel-interacting protein 4</fullName>
    </recommendedName>
</protein>
<evidence type="ECO:0000256" key="18">
    <source>
        <dbReference type="ARBA" id="ARBA00023136"/>
    </source>
</evidence>
<dbReference type="CTD" id="100534855"/>
<dbReference type="Pfam" id="PF13833">
    <property type="entry name" value="EF-hand_8"/>
    <property type="match status" value="1"/>
</dbReference>
<dbReference type="Pfam" id="PF13499">
    <property type="entry name" value="EF-hand_7"/>
    <property type="match status" value="1"/>
</dbReference>
<dbReference type="SMART" id="SM00054">
    <property type="entry name" value="EFh"/>
    <property type="match status" value="3"/>
</dbReference>
<organism evidence="25 26">
    <name type="scientific">Chanos chanos</name>
    <name type="common">Milkfish</name>
    <name type="synonym">Mugil chanos</name>
    <dbReference type="NCBI Taxonomy" id="29144"/>
    <lineage>
        <taxon>Eukaryota</taxon>
        <taxon>Metazoa</taxon>
        <taxon>Chordata</taxon>
        <taxon>Craniata</taxon>
        <taxon>Vertebrata</taxon>
        <taxon>Euteleostomi</taxon>
        <taxon>Actinopterygii</taxon>
        <taxon>Neopterygii</taxon>
        <taxon>Teleostei</taxon>
        <taxon>Ostariophysi</taxon>
        <taxon>Gonorynchiformes</taxon>
        <taxon>Chanidae</taxon>
        <taxon>Chanos</taxon>
    </lineage>
</organism>
<dbReference type="OrthoDB" id="191686at2759"/>